<dbReference type="FunFam" id="3.40.50.970:FF:000004">
    <property type="entry name" value="Transketolase"/>
    <property type="match status" value="1"/>
</dbReference>
<keyword evidence="16" id="KW-0106">Calcium</keyword>
<feature type="binding site" evidence="12">
    <location>
        <position position="491"/>
    </location>
    <ligand>
        <name>substrate</name>
    </ligand>
</feature>
<dbReference type="RefSeq" id="WP_052606974.1">
    <property type="nucleotide sequence ID" value="NZ_JXYS01000117.1"/>
</dbReference>
<dbReference type="InterPro" id="IPR005474">
    <property type="entry name" value="Transketolase_N"/>
</dbReference>
<feature type="binding site" evidence="13">
    <location>
        <position position="206"/>
    </location>
    <ligand>
        <name>thiamine diphosphate</name>
        <dbReference type="ChEBI" id="CHEBI:58937"/>
    </ligand>
</feature>
<dbReference type="AlphaFoldDB" id="A0A0D8HFN7"/>
<keyword evidence="7 14" id="KW-0460">Magnesium</keyword>
<evidence type="ECO:0000256" key="2">
    <source>
        <dbReference type="ARBA" id="ARBA00011738"/>
    </source>
</evidence>
<dbReference type="SUPFAM" id="SSF52518">
    <property type="entry name" value="Thiamin diphosphate-binding fold (THDP-binding)"/>
    <property type="match status" value="2"/>
</dbReference>
<dbReference type="InterPro" id="IPR029061">
    <property type="entry name" value="THDP-binding"/>
</dbReference>
<feature type="binding site" evidence="13">
    <location>
        <position position="74"/>
    </location>
    <ligand>
        <name>thiamine diphosphate</name>
        <dbReference type="ChEBI" id="CHEBI:58937"/>
    </ligand>
</feature>
<dbReference type="FunFam" id="3.40.50.970:FF:000003">
    <property type="entry name" value="Transketolase"/>
    <property type="match status" value="1"/>
</dbReference>
<feature type="binding site" evidence="12">
    <location>
        <position position="378"/>
    </location>
    <ligand>
        <name>substrate</name>
    </ligand>
</feature>
<feature type="binding site" evidence="12">
    <location>
        <position position="483"/>
    </location>
    <ligand>
        <name>substrate</name>
    </ligand>
</feature>
<feature type="binding site" evidence="12">
    <location>
        <position position="542"/>
    </location>
    <ligand>
        <name>substrate</name>
    </ligand>
</feature>
<feature type="domain" description="Transketolase-like pyrimidine-binding" evidence="17">
    <location>
        <begin position="375"/>
        <end position="547"/>
    </location>
</feature>
<dbReference type="PATRIC" id="fig|1280514.3.peg.4454"/>
<feature type="binding site" evidence="14">
    <location>
        <position position="206"/>
    </location>
    <ligand>
        <name>Mg(2+)</name>
        <dbReference type="ChEBI" id="CHEBI:18420"/>
    </ligand>
</feature>
<name>A0A0D8HFN7_9ACTN</name>
<organism evidence="18 19">
    <name type="scientific">Acidithrix ferrooxidans</name>
    <dbReference type="NCBI Taxonomy" id="1280514"/>
    <lineage>
        <taxon>Bacteria</taxon>
        <taxon>Bacillati</taxon>
        <taxon>Actinomycetota</taxon>
        <taxon>Acidimicrobiia</taxon>
        <taxon>Acidimicrobiales</taxon>
        <taxon>Acidimicrobiaceae</taxon>
        <taxon>Acidithrix</taxon>
    </lineage>
</organism>
<evidence type="ECO:0000256" key="9">
    <source>
        <dbReference type="ARBA" id="ARBA00049473"/>
    </source>
</evidence>
<comment type="similarity">
    <text evidence="1 16">Belongs to the transketolase family.</text>
</comment>
<dbReference type="OrthoDB" id="8732661at2"/>
<dbReference type="NCBIfam" id="TIGR00232">
    <property type="entry name" value="tktlase_bact"/>
    <property type="match status" value="1"/>
</dbReference>
<gene>
    <name evidence="18" type="primary">tkt2</name>
    <name evidence="18" type="ORF">AXFE_33290</name>
</gene>
<dbReference type="CDD" id="cd02012">
    <property type="entry name" value="TPP_TK"/>
    <property type="match status" value="1"/>
</dbReference>
<comment type="cofactor">
    <cofactor evidence="14">
        <name>Mg(2+)</name>
        <dbReference type="ChEBI" id="CHEBI:18420"/>
    </cofactor>
    <text evidence="14">Binds 1 Mg(2+) ion per subunit. Can also utilize other divalent metal cations, such as Ca(2+), Mn(2+) and Co(2+).</text>
</comment>
<keyword evidence="6 14" id="KW-0479">Metal-binding</keyword>
<accession>A0A0D8HFN7</accession>
<feature type="site" description="Important for catalytic activity" evidence="15">
    <location>
        <position position="34"/>
    </location>
</feature>
<dbReference type="EC" id="2.2.1.1" evidence="3 10"/>
<evidence type="ECO:0000256" key="11">
    <source>
        <dbReference type="PIRSR" id="PIRSR605478-1"/>
    </source>
</evidence>
<dbReference type="CDD" id="cd07033">
    <property type="entry name" value="TPP_PYR_DXS_TK_like"/>
    <property type="match status" value="1"/>
</dbReference>
<feature type="binding site" evidence="12">
    <location>
        <position position="405"/>
    </location>
    <ligand>
        <name>substrate</name>
    </ligand>
</feature>
<feature type="binding site" evidence="13">
    <location>
        <begin position="135"/>
        <end position="137"/>
    </location>
    <ligand>
        <name>thiamine diphosphate</name>
        <dbReference type="ChEBI" id="CHEBI:58937"/>
    </ligand>
</feature>
<dbReference type="SUPFAM" id="SSF52922">
    <property type="entry name" value="TK C-terminal domain-like"/>
    <property type="match status" value="1"/>
</dbReference>
<evidence type="ECO:0000256" key="8">
    <source>
        <dbReference type="ARBA" id="ARBA00023052"/>
    </source>
</evidence>
<sequence length="698" mass="75721">MTTTHRPSGDLDTISINTIRTLAIDAVEQANSGHPGTPMGMAPVGYQLWQYELNFDPADPLWPNRDRFVLSAGHASMLLYSLLHLAGVKAVNPAYETLGHASVTLEDIKTFRELGSRCPGHPEYRWTSGVETTTGPLGQGVANSVGMAISSAWLASRYNKPGFNLFDYKVYSLMGDGDMMEGISDEAASLAGHLGLSNLCWIYDNNKVTIEGPTALAFSEDVSSLFLGYGWNVTKVSDANDLSMLAKAFQVFRDETQRPTLIIVDSHIGFGAPDVQDTSAAHGAPLGAEEAKKAKHSYGWPENAKFLIPEGVYEHFAKGIGARGGELRAAWISLFADYERKHPTLAAEILAMQHRELPLHWDVDIPTFNSDPKGMATRESSGEVLNAIAPRVPWLLGGSADLTPSTLTHLTFAGAGDFEAADYNGRNLHFGIREHGAAAISSGLSLSKVRPYWSTFLVFSDYARGAIRLSALMEIPVIHIFTHDSIGMGQDGPTHQPIEQLASLRAIPGLIVLRPADANEVAEAWRVIMELQHNPVALVLTRQAVPTLDRSRYGSAKGVARGAYVLADPINGPPEAIVIATGSEVSLAIAAYEELSSQGIAVRVVSMPSCELFDRQPATYRDSVLPPEILARVAVEEASTFGWHRYVGIDGAVVGMHTFGASAPLKDLQNKFGFTPEKVADTIRQQLQTQLQNQRKNR</sequence>
<dbReference type="STRING" id="1280514.AXFE_33290"/>
<evidence type="ECO:0000256" key="14">
    <source>
        <dbReference type="PIRSR" id="PIRSR605478-4"/>
    </source>
</evidence>
<keyword evidence="8 13" id="KW-0786">Thiamine pyrophosphate</keyword>
<dbReference type="SMART" id="SM00861">
    <property type="entry name" value="Transket_pyr"/>
    <property type="match status" value="1"/>
</dbReference>
<reference evidence="18 19" key="1">
    <citation type="submission" date="2015-01" db="EMBL/GenBank/DDBJ databases">
        <title>Draft genome of the acidophilic iron oxidizer Acidithrix ferrooxidans strain Py-F3.</title>
        <authorList>
            <person name="Poehlein A."/>
            <person name="Eisen S."/>
            <person name="Schloemann M."/>
            <person name="Johnson B.D."/>
            <person name="Daniel R."/>
            <person name="Muehling M."/>
        </authorList>
    </citation>
    <scope>NUCLEOTIDE SEQUENCE [LARGE SCALE GENOMIC DNA]</scope>
    <source>
        <strain evidence="18 19">Py-F3</strain>
    </source>
</reference>
<dbReference type="GO" id="GO:0006098">
    <property type="term" value="P:pentose-phosphate shunt"/>
    <property type="evidence" value="ECO:0007669"/>
    <property type="project" value="TreeGrafter"/>
</dbReference>
<comment type="function">
    <text evidence="16">Catalyzes the transfer of a two-carbon ketol group from a ketose donor to an aldose acceptor, via a covalent intermediate with the cofactor thiamine pyrophosphate.</text>
</comment>
<keyword evidence="5 16" id="KW-0808">Transferase</keyword>
<proteinExistence type="inferred from homology"/>
<comment type="cofactor">
    <cofactor evidence="13">
        <name>thiamine diphosphate</name>
        <dbReference type="ChEBI" id="CHEBI:58937"/>
    </cofactor>
    <text evidence="13">Binds 1 thiamine pyrophosphate per subunit. During the reaction, the substrate forms a covalent intermediate with the cofactor.</text>
</comment>
<evidence type="ECO:0000313" key="18">
    <source>
        <dbReference type="EMBL" id="KJF15846.1"/>
    </source>
</evidence>
<dbReference type="PROSITE" id="PS00801">
    <property type="entry name" value="TRANSKETOLASE_1"/>
    <property type="match status" value="1"/>
</dbReference>
<feature type="binding site" evidence="13">
    <location>
        <position position="177"/>
    </location>
    <ligand>
        <name>thiamine diphosphate</name>
        <dbReference type="ChEBI" id="CHEBI:58937"/>
    </ligand>
</feature>
<evidence type="ECO:0000256" key="15">
    <source>
        <dbReference type="PIRSR" id="PIRSR605478-5"/>
    </source>
</evidence>
<evidence type="ECO:0000256" key="7">
    <source>
        <dbReference type="ARBA" id="ARBA00022842"/>
    </source>
</evidence>
<feature type="binding site" evidence="12">
    <location>
        <position position="495"/>
    </location>
    <ligand>
        <name>substrate</name>
    </ligand>
</feature>
<feature type="active site" description="Proton donor" evidence="11">
    <location>
        <position position="434"/>
    </location>
</feature>
<dbReference type="EMBL" id="JXYS01000117">
    <property type="protein sequence ID" value="KJF15846.1"/>
    <property type="molecule type" value="Genomic_DNA"/>
</dbReference>
<dbReference type="InterPro" id="IPR005475">
    <property type="entry name" value="Transketolase-like_Pyr-bd"/>
</dbReference>
<evidence type="ECO:0000256" key="4">
    <source>
        <dbReference type="ARBA" id="ARBA00016662"/>
    </source>
</evidence>
<protein>
    <recommendedName>
        <fullName evidence="4 10">Transketolase</fullName>
        <ecNumber evidence="3 10">2.2.1.1</ecNumber>
    </recommendedName>
</protein>
<dbReference type="GO" id="GO:0000287">
    <property type="term" value="F:magnesium ion binding"/>
    <property type="evidence" value="ECO:0007669"/>
    <property type="project" value="UniProtKB-ARBA"/>
</dbReference>
<evidence type="ECO:0000313" key="19">
    <source>
        <dbReference type="Proteomes" id="UP000032360"/>
    </source>
</evidence>
<comment type="catalytic activity">
    <reaction evidence="9 16">
        <text>D-sedoheptulose 7-phosphate + D-glyceraldehyde 3-phosphate = aldehydo-D-ribose 5-phosphate + D-xylulose 5-phosphate</text>
        <dbReference type="Rhea" id="RHEA:10508"/>
        <dbReference type="ChEBI" id="CHEBI:57483"/>
        <dbReference type="ChEBI" id="CHEBI:57737"/>
        <dbReference type="ChEBI" id="CHEBI:58273"/>
        <dbReference type="ChEBI" id="CHEBI:59776"/>
        <dbReference type="EC" id="2.2.1.1"/>
    </reaction>
</comment>
<evidence type="ECO:0000259" key="17">
    <source>
        <dbReference type="SMART" id="SM00861"/>
    </source>
</evidence>
<evidence type="ECO:0000256" key="5">
    <source>
        <dbReference type="ARBA" id="ARBA00022679"/>
    </source>
</evidence>
<dbReference type="InterPro" id="IPR009014">
    <property type="entry name" value="Transketo_C/PFOR_II"/>
</dbReference>
<dbReference type="GO" id="GO:0004802">
    <property type="term" value="F:transketolase activity"/>
    <property type="evidence" value="ECO:0007669"/>
    <property type="project" value="UniProtKB-UniRule"/>
</dbReference>
<dbReference type="InterPro" id="IPR033247">
    <property type="entry name" value="Transketolase_fam"/>
</dbReference>
<feature type="binding site" evidence="12">
    <location>
        <position position="282"/>
    </location>
    <ligand>
        <name>substrate</name>
    </ligand>
</feature>
<dbReference type="InterPro" id="IPR005478">
    <property type="entry name" value="Transketolase_bac-like"/>
</dbReference>
<dbReference type="PANTHER" id="PTHR43522:SF2">
    <property type="entry name" value="TRANSKETOLASE 1-RELATED"/>
    <property type="match status" value="1"/>
</dbReference>
<dbReference type="InterPro" id="IPR055152">
    <property type="entry name" value="Transketolase-like_C_2"/>
</dbReference>
<feature type="binding site" evidence="12">
    <location>
        <position position="34"/>
    </location>
    <ligand>
        <name>substrate</name>
    </ligand>
</feature>
<evidence type="ECO:0000256" key="16">
    <source>
        <dbReference type="RuleBase" id="RU004996"/>
    </source>
</evidence>
<dbReference type="PROSITE" id="PS00802">
    <property type="entry name" value="TRANSKETOLASE_2"/>
    <property type="match status" value="1"/>
</dbReference>
<dbReference type="Gene3D" id="3.40.50.920">
    <property type="match status" value="1"/>
</dbReference>
<comment type="subunit">
    <text evidence="2 16">Homodimer.</text>
</comment>
<comment type="cofactor">
    <cofactor evidence="16">
        <name>Mg(2+)</name>
        <dbReference type="ChEBI" id="CHEBI:18420"/>
    </cofactor>
    <cofactor evidence="16">
        <name>Ca(2+)</name>
        <dbReference type="ChEBI" id="CHEBI:29108"/>
    </cofactor>
    <cofactor evidence="16">
        <name>Mn(2+)</name>
        <dbReference type="ChEBI" id="CHEBI:29035"/>
    </cofactor>
    <cofactor evidence="16">
        <name>Co(2+)</name>
        <dbReference type="ChEBI" id="CHEBI:48828"/>
    </cofactor>
    <text evidence="16">Binds 1 Mg(2+) ion per subunit. Can also utilize other divalent metal cations, such as Ca(2+), Mn(2+) and Co(2+).</text>
</comment>
<evidence type="ECO:0000256" key="3">
    <source>
        <dbReference type="ARBA" id="ARBA00013152"/>
    </source>
</evidence>
<feature type="binding site" evidence="14">
    <location>
        <position position="176"/>
    </location>
    <ligand>
        <name>Mg(2+)</name>
        <dbReference type="ChEBI" id="CHEBI:18420"/>
    </ligand>
</feature>
<dbReference type="InterPro" id="IPR020826">
    <property type="entry name" value="Transketolase_BS"/>
</dbReference>
<keyword evidence="19" id="KW-1185">Reference proteome</keyword>
<dbReference type="PANTHER" id="PTHR43522">
    <property type="entry name" value="TRANSKETOLASE"/>
    <property type="match status" value="1"/>
</dbReference>
<dbReference type="Proteomes" id="UP000032360">
    <property type="component" value="Unassembled WGS sequence"/>
</dbReference>
<evidence type="ECO:0000256" key="13">
    <source>
        <dbReference type="PIRSR" id="PIRSR605478-3"/>
    </source>
</evidence>
<dbReference type="Gene3D" id="3.40.50.970">
    <property type="match status" value="2"/>
</dbReference>
<feature type="binding site" evidence="13">
    <location>
        <position position="282"/>
    </location>
    <ligand>
        <name>thiamine diphosphate</name>
        <dbReference type="ChEBI" id="CHEBI:58937"/>
    </ligand>
</feature>
<evidence type="ECO:0000256" key="10">
    <source>
        <dbReference type="NCBIfam" id="TIGR00232"/>
    </source>
</evidence>
<evidence type="ECO:0000256" key="12">
    <source>
        <dbReference type="PIRSR" id="PIRSR605478-2"/>
    </source>
</evidence>
<dbReference type="FunFam" id="3.40.50.920:FF:000003">
    <property type="entry name" value="Transketolase"/>
    <property type="match status" value="1"/>
</dbReference>
<evidence type="ECO:0000256" key="1">
    <source>
        <dbReference type="ARBA" id="ARBA00007131"/>
    </source>
</evidence>
<dbReference type="Pfam" id="PF02779">
    <property type="entry name" value="Transket_pyr"/>
    <property type="match status" value="1"/>
</dbReference>
<feature type="binding site" evidence="14">
    <location>
        <position position="208"/>
    </location>
    <ligand>
        <name>Mg(2+)</name>
        <dbReference type="ChEBI" id="CHEBI:18420"/>
    </ligand>
</feature>
<feature type="binding site" evidence="13">
    <location>
        <position position="459"/>
    </location>
    <ligand>
        <name>thiamine diphosphate</name>
        <dbReference type="ChEBI" id="CHEBI:58937"/>
    </ligand>
</feature>
<dbReference type="InterPro" id="IPR049557">
    <property type="entry name" value="Transketolase_CS"/>
</dbReference>
<feature type="site" description="Important for catalytic activity" evidence="15">
    <location>
        <position position="282"/>
    </location>
</feature>
<comment type="caution">
    <text evidence="18">The sequence shown here is derived from an EMBL/GenBank/DDBJ whole genome shotgun (WGS) entry which is preliminary data.</text>
</comment>
<dbReference type="Pfam" id="PF22613">
    <property type="entry name" value="Transketolase_C_1"/>
    <property type="match status" value="1"/>
</dbReference>
<dbReference type="GO" id="GO:0005829">
    <property type="term" value="C:cytosol"/>
    <property type="evidence" value="ECO:0007669"/>
    <property type="project" value="TreeGrafter"/>
</dbReference>
<evidence type="ECO:0000256" key="6">
    <source>
        <dbReference type="ARBA" id="ARBA00022723"/>
    </source>
</evidence>
<dbReference type="Pfam" id="PF00456">
    <property type="entry name" value="Transketolase_N"/>
    <property type="match status" value="1"/>
</dbReference>